<proteinExistence type="predicted"/>
<dbReference type="PANTHER" id="PTHR43244">
    <property type="match status" value="1"/>
</dbReference>
<evidence type="ECO:0000259" key="2">
    <source>
        <dbReference type="Pfam" id="PF00296"/>
    </source>
</evidence>
<dbReference type="Gene3D" id="3.20.20.30">
    <property type="entry name" value="Luciferase-like domain"/>
    <property type="match status" value="1"/>
</dbReference>
<evidence type="ECO:0000256" key="1">
    <source>
        <dbReference type="ARBA" id="ARBA00023002"/>
    </source>
</evidence>
<sequence length="337" mass="37653">MHFGVNLNNREPLIAPQYSLHDLLDLSSVAEDEGFDSVWVGDSLFSKPRYEAISLLSAISQRTEHVDLGTACLVTSTRNPLYLALEWATLDVLSGGRTILGACMGNPEEGVRREFAALGLEFKRRAGIFEEGLEVLNALWRDGSVSFEGEHFSYDDVAFFSGTEMGPLMPIQSPPPIWVVSNIRLMGNLDSDVATRRLHRACRRIVELGTGWMTCCRAQHPEEVVEQLGYLNEAANVLEVDIADYAISYQVTMNIGDSAEEAEAAFGQYISQYYPELSKSMDLSNWGPVGTPDQIIEWLETFRDVGVTHFICRFGDLDQFGQVQRFANEVLPHFAEK</sequence>
<dbReference type="InterPro" id="IPR036661">
    <property type="entry name" value="Luciferase-like_sf"/>
</dbReference>
<keyword evidence="1" id="KW-0560">Oxidoreductase</keyword>
<gene>
    <name evidence="3" type="ORF">MNBD_ACTINO01-2425</name>
</gene>
<dbReference type="Pfam" id="PF00296">
    <property type="entry name" value="Bac_luciferase"/>
    <property type="match status" value="1"/>
</dbReference>
<name>A0A3B0S060_9ZZZZ</name>
<dbReference type="SUPFAM" id="SSF51679">
    <property type="entry name" value="Bacterial luciferase-like"/>
    <property type="match status" value="1"/>
</dbReference>
<dbReference type="EMBL" id="UOEI01000221">
    <property type="protein sequence ID" value="VAV98067.1"/>
    <property type="molecule type" value="Genomic_DNA"/>
</dbReference>
<dbReference type="PANTHER" id="PTHR43244:SF1">
    <property type="entry name" value="5,10-METHYLENETETRAHYDROMETHANOPTERIN REDUCTASE"/>
    <property type="match status" value="1"/>
</dbReference>
<evidence type="ECO:0000313" key="3">
    <source>
        <dbReference type="EMBL" id="VAV98067.1"/>
    </source>
</evidence>
<feature type="domain" description="Luciferase-like" evidence="2">
    <location>
        <begin position="1"/>
        <end position="309"/>
    </location>
</feature>
<dbReference type="InterPro" id="IPR011251">
    <property type="entry name" value="Luciferase-like_dom"/>
</dbReference>
<accession>A0A3B0S060</accession>
<reference evidence="3" key="1">
    <citation type="submission" date="2018-06" db="EMBL/GenBank/DDBJ databases">
        <authorList>
            <person name="Zhirakovskaya E."/>
        </authorList>
    </citation>
    <scope>NUCLEOTIDE SEQUENCE</scope>
</reference>
<dbReference type="AlphaFoldDB" id="A0A3B0S060"/>
<dbReference type="GO" id="GO:0016705">
    <property type="term" value="F:oxidoreductase activity, acting on paired donors, with incorporation or reduction of molecular oxygen"/>
    <property type="evidence" value="ECO:0007669"/>
    <property type="project" value="InterPro"/>
</dbReference>
<protein>
    <submittedName>
        <fullName evidence="3">Coenzyme F420-dependent oxidoreductase</fullName>
    </submittedName>
</protein>
<organism evidence="3">
    <name type="scientific">hydrothermal vent metagenome</name>
    <dbReference type="NCBI Taxonomy" id="652676"/>
    <lineage>
        <taxon>unclassified sequences</taxon>
        <taxon>metagenomes</taxon>
        <taxon>ecological metagenomes</taxon>
    </lineage>
</organism>
<dbReference type="InterPro" id="IPR050564">
    <property type="entry name" value="F420-G6PD/mer"/>
</dbReference>